<dbReference type="PANTHER" id="PTHR37323">
    <property type="entry name" value="GCN5-RELATED N-ACETYLTRANSFERASE"/>
    <property type="match status" value="1"/>
</dbReference>
<dbReference type="GO" id="GO:0006629">
    <property type="term" value="P:lipid metabolic process"/>
    <property type="evidence" value="ECO:0007669"/>
    <property type="project" value="UniProtKB-KW"/>
</dbReference>
<dbReference type="AlphaFoldDB" id="A0A383TVU0"/>
<dbReference type="Gene3D" id="3.40.630.30">
    <property type="match status" value="1"/>
</dbReference>
<name>A0A383TVU0_9FLAO</name>
<dbReference type="InterPro" id="IPR002123">
    <property type="entry name" value="Plipid/glycerol_acylTrfase"/>
</dbReference>
<evidence type="ECO:0000256" key="5">
    <source>
        <dbReference type="ARBA" id="ARBA00023315"/>
    </source>
</evidence>
<dbReference type="SUPFAM" id="SSF69593">
    <property type="entry name" value="Glycerol-3-phosphate (1)-acyltransferase"/>
    <property type="match status" value="1"/>
</dbReference>
<dbReference type="SMART" id="SM00563">
    <property type="entry name" value="PlsC"/>
    <property type="match status" value="1"/>
</dbReference>
<keyword evidence="3 7" id="KW-0808">Transferase</keyword>
<dbReference type="Pfam" id="PF19576">
    <property type="entry name" value="Acyltransf_2"/>
    <property type="match status" value="1"/>
</dbReference>
<dbReference type="RefSeq" id="WP_119058889.1">
    <property type="nucleotide sequence ID" value="NZ_UNSC01000001.1"/>
</dbReference>
<dbReference type="InterPro" id="IPR016181">
    <property type="entry name" value="Acyl_CoA_acyltransferase"/>
</dbReference>
<keyword evidence="4" id="KW-0443">Lipid metabolism</keyword>
<dbReference type="PANTHER" id="PTHR37323:SF1">
    <property type="entry name" value="L-ORNITHINE N(ALPHA)-ACYLTRANSFERASE"/>
    <property type="match status" value="1"/>
</dbReference>
<evidence type="ECO:0000256" key="3">
    <source>
        <dbReference type="ARBA" id="ARBA00022679"/>
    </source>
</evidence>
<dbReference type="Pfam" id="PF13444">
    <property type="entry name" value="Acetyltransf_5"/>
    <property type="match status" value="1"/>
</dbReference>
<keyword evidence="2" id="KW-0444">Lipid biosynthesis</keyword>
<evidence type="ECO:0000256" key="1">
    <source>
        <dbReference type="ARBA" id="ARBA00005189"/>
    </source>
</evidence>
<sequence>MSLVNVKDIAENTVLHKWGLLGQPFAWTLHRLLHLHTLNKVYLRNKELESPAFESAVLDDIGIHFEISSQDLERIPKKGPFVIVANHPLGGIDGLLLLKIISEIRPDFKIIGNFLLQKIKPLEKRVFAVNPFETRPEVKNSTAGMLSAFKHLKNGGALGVFPAGEVSARTSTKTIEDKAWQLPVLKLIQRAGVPVIPLYFKTRNSELFYQLAKIHPDVQTAMLARETLRTRLKPVKIRIGKPVTLKQQEEFNSPEELGQFLRKKTYLLSGSFDESTLPQKIKKSIPKKRAFPKTILSETEESKIVREISQLKEKNALLFSNNRYDCFFFMYNDAPHIMREIGRLREYTFRQVGEGTNNNSDLDRYDKHYHHLLLWDNEAQKIAGAYRMGLGKKIYDRYGMKGFYVNELFNFEPELQPFFAKSIEMGRAFVTPEYQQKPFPLFLLWRGIIHVALRHPEYKYILGGVSISNQFSEFSKALMIEFMRSHFYDPYVAQYVRPKKAFKPKLKGKDKEFIFDEAKADLNKFDKLIEELEPGGLRLPVLIKKYIKQNARVIAFNVDPKFNDAVDGLMYIRIQEIPESTIKPVLEELSKNQ</sequence>
<evidence type="ECO:0000256" key="2">
    <source>
        <dbReference type="ARBA" id="ARBA00022516"/>
    </source>
</evidence>
<evidence type="ECO:0000256" key="4">
    <source>
        <dbReference type="ARBA" id="ARBA00023098"/>
    </source>
</evidence>
<evidence type="ECO:0000313" key="8">
    <source>
        <dbReference type="Proteomes" id="UP000262142"/>
    </source>
</evidence>
<organism evidence="7 8">
    <name type="scientific">Candidatus Ornithobacterium hominis</name>
    <dbReference type="NCBI Taxonomy" id="2497989"/>
    <lineage>
        <taxon>Bacteria</taxon>
        <taxon>Pseudomonadati</taxon>
        <taxon>Bacteroidota</taxon>
        <taxon>Flavobacteriia</taxon>
        <taxon>Flavobacteriales</taxon>
        <taxon>Weeksellaceae</taxon>
        <taxon>Ornithobacterium</taxon>
    </lineage>
</organism>
<dbReference type="CDD" id="cd07986">
    <property type="entry name" value="LPLAT_ACT14924-like"/>
    <property type="match status" value="1"/>
</dbReference>
<feature type="domain" description="Phospholipid/glycerol acyltransferase" evidence="6">
    <location>
        <begin position="81"/>
        <end position="203"/>
    </location>
</feature>
<gene>
    <name evidence="7" type="ORF">SAMEA104719789_00375</name>
</gene>
<proteinExistence type="predicted"/>
<evidence type="ECO:0000313" key="7">
    <source>
        <dbReference type="EMBL" id="SZD71279.1"/>
    </source>
</evidence>
<dbReference type="GO" id="GO:0016746">
    <property type="term" value="F:acyltransferase activity"/>
    <property type="evidence" value="ECO:0007669"/>
    <property type="project" value="UniProtKB-KW"/>
</dbReference>
<dbReference type="Proteomes" id="UP000262142">
    <property type="component" value="Unassembled WGS sequence"/>
</dbReference>
<protein>
    <submittedName>
        <fullName evidence="7">Acyltransferase</fullName>
    </submittedName>
</protein>
<accession>A0A383TVU0</accession>
<dbReference type="EMBL" id="UNSC01000001">
    <property type="protein sequence ID" value="SZD71279.1"/>
    <property type="molecule type" value="Genomic_DNA"/>
</dbReference>
<keyword evidence="5 7" id="KW-0012">Acyltransferase</keyword>
<comment type="pathway">
    <text evidence="1">Lipid metabolism.</text>
</comment>
<reference evidence="7 8" key="1">
    <citation type="submission" date="2018-09" db="EMBL/GenBank/DDBJ databases">
        <authorList>
            <consortium name="Pathogen Informatics"/>
        </authorList>
    </citation>
    <scope>NUCLEOTIDE SEQUENCE [LARGE SCALE GENOMIC DNA]</scope>
    <source>
        <strain evidence="7 8">OH-22767</strain>
    </source>
</reference>
<dbReference type="InterPro" id="IPR052351">
    <property type="entry name" value="Ornithine_N-alpha-AT"/>
</dbReference>
<evidence type="ECO:0000259" key="6">
    <source>
        <dbReference type="SMART" id="SM00563"/>
    </source>
</evidence>
<dbReference type="OrthoDB" id="1113830at2"/>
<keyword evidence="8" id="KW-1185">Reference proteome</keyword>
<dbReference type="InterPro" id="IPR045746">
    <property type="entry name" value="ACT14924-like_Acyltransf_dom"/>
</dbReference>
<dbReference type="SUPFAM" id="SSF55729">
    <property type="entry name" value="Acyl-CoA N-acyltransferases (Nat)"/>
    <property type="match status" value="1"/>
</dbReference>